<evidence type="ECO:0000256" key="1">
    <source>
        <dbReference type="SAM" id="MobiDB-lite"/>
    </source>
</evidence>
<accession>A0A5J6MXF4</accession>
<gene>
    <name evidence="3" type="ORF">FRZ61_13100</name>
</gene>
<evidence type="ECO:0000256" key="2">
    <source>
        <dbReference type="SAM" id="Phobius"/>
    </source>
</evidence>
<organism evidence="3 4">
    <name type="scientific">Hypericibacter adhaerens</name>
    <dbReference type="NCBI Taxonomy" id="2602016"/>
    <lineage>
        <taxon>Bacteria</taxon>
        <taxon>Pseudomonadati</taxon>
        <taxon>Pseudomonadota</taxon>
        <taxon>Alphaproteobacteria</taxon>
        <taxon>Rhodospirillales</taxon>
        <taxon>Dongiaceae</taxon>
        <taxon>Hypericibacter</taxon>
    </lineage>
</organism>
<protein>
    <submittedName>
        <fullName evidence="3">Uncharacterized protein</fullName>
    </submittedName>
</protein>
<reference evidence="3 4" key="1">
    <citation type="submission" date="2019-08" db="EMBL/GenBank/DDBJ databases">
        <title>Hyperibacter terrae gen. nov., sp. nov. and Hyperibacter viscosus sp. nov., two new members in the family Rhodospirillaceae isolated from the rhizosphere of Hypericum perforatum.</title>
        <authorList>
            <person name="Noviana Z."/>
        </authorList>
    </citation>
    <scope>NUCLEOTIDE SEQUENCE [LARGE SCALE GENOMIC DNA]</scope>
    <source>
        <strain evidence="3 4">R5959</strain>
    </source>
</reference>
<keyword evidence="2" id="KW-1133">Transmembrane helix</keyword>
<proteinExistence type="predicted"/>
<sequence>MFSMPGLPKILVLIIIIVVIWQAFKIIGRVQKARIEEAQARAREAQAQARGQRQTARPQGAANRAAGARNTVSETLECRVCGAYVARGMGACGKPGCPFGA</sequence>
<dbReference type="KEGG" id="hadh:FRZ61_13100"/>
<keyword evidence="2" id="KW-0472">Membrane</keyword>
<feature type="transmembrane region" description="Helical" evidence="2">
    <location>
        <begin position="6"/>
        <end position="24"/>
    </location>
</feature>
<evidence type="ECO:0000313" key="4">
    <source>
        <dbReference type="Proteomes" id="UP000325797"/>
    </source>
</evidence>
<feature type="compositionally biased region" description="Low complexity" evidence="1">
    <location>
        <begin position="45"/>
        <end position="70"/>
    </location>
</feature>
<evidence type="ECO:0000313" key="3">
    <source>
        <dbReference type="EMBL" id="QEX21385.1"/>
    </source>
</evidence>
<dbReference type="Proteomes" id="UP000325797">
    <property type="component" value="Chromosome"/>
</dbReference>
<keyword evidence="2" id="KW-0812">Transmembrane</keyword>
<name>A0A5J6MXF4_9PROT</name>
<feature type="region of interest" description="Disordered" evidence="1">
    <location>
        <begin position="41"/>
        <end position="70"/>
    </location>
</feature>
<keyword evidence="4" id="KW-1185">Reference proteome</keyword>
<dbReference type="AlphaFoldDB" id="A0A5J6MXF4"/>
<dbReference type="EMBL" id="CP042582">
    <property type="protein sequence ID" value="QEX21385.1"/>
    <property type="molecule type" value="Genomic_DNA"/>
</dbReference>